<dbReference type="EMBL" id="NOKA02000001">
    <property type="protein sequence ID" value="RDY33032.1"/>
    <property type="molecule type" value="Genomic_DNA"/>
</dbReference>
<dbReference type="Pfam" id="PF20040">
    <property type="entry name" value="DUF6442"/>
    <property type="match status" value="1"/>
</dbReference>
<evidence type="ECO:0000313" key="2">
    <source>
        <dbReference type="EMBL" id="PXV95916.1"/>
    </source>
</evidence>
<sequence length="143" mass="15989">MKSLKSSYIAIIMGGALLVIGLYLVKYLINPQGIMLALPYICVGLGCGVFGHGMGNYISCKAIKGNPEVQKQINIDKNDERNVEIANRSKAKAYDMMIFVYGALLLSFALMGIDMIALLLLVFTYLFVQGYGIYYRFKYDKEM</sequence>
<dbReference type="Proteomes" id="UP000216411">
    <property type="component" value="Unassembled WGS sequence"/>
</dbReference>
<name>A0A255I5B7_9FIRM</name>
<evidence type="ECO:0000313" key="4">
    <source>
        <dbReference type="Proteomes" id="UP000216411"/>
    </source>
</evidence>
<proteinExistence type="predicted"/>
<feature type="transmembrane region" description="Helical" evidence="1">
    <location>
        <begin position="98"/>
        <end position="128"/>
    </location>
</feature>
<reference evidence="3" key="3">
    <citation type="submission" date="2018-07" db="EMBL/GenBank/DDBJ databases">
        <authorList>
            <person name="Quirk P.G."/>
            <person name="Krulwich T.A."/>
        </authorList>
    </citation>
    <scope>NUCLEOTIDE SEQUENCE</scope>
    <source>
        <strain evidence="3">CCRI-19302</strain>
    </source>
</reference>
<feature type="transmembrane region" description="Helical" evidence="1">
    <location>
        <begin position="37"/>
        <end position="58"/>
    </location>
</feature>
<evidence type="ECO:0000313" key="5">
    <source>
        <dbReference type="Proteomes" id="UP000247523"/>
    </source>
</evidence>
<keyword evidence="1" id="KW-1133">Transmembrane helix</keyword>
<organism evidence="2 5">
    <name type="scientific">Lachnotalea glycerini</name>
    <dbReference type="NCBI Taxonomy" id="1763509"/>
    <lineage>
        <taxon>Bacteria</taxon>
        <taxon>Bacillati</taxon>
        <taxon>Bacillota</taxon>
        <taxon>Clostridia</taxon>
        <taxon>Lachnospirales</taxon>
        <taxon>Lachnospiraceae</taxon>
        <taxon>Lachnotalea</taxon>
    </lineage>
</organism>
<keyword evidence="1" id="KW-0472">Membrane</keyword>
<dbReference type="EMBL" id="QICS01000001">
    <property type="protein sequence ID" value="PXV95916.1"/>
    <property type="molecule type" value="Genomic_DNA"/>
</dbReference>
<evidence type="ECO:0008006" key="6">
    <source>
        <dbReference type="Google" id="ProtNLM"/>
    </source>
</evidence>
<gene>
    <name evidence="2" type="ORF">C8E03_101547</name>
    <name evidence="3" type="ORF">CG710_000425</name>
</gene>
<keyword evidence="1" id="KW-0812">Transmembrane</keyword>
<evidence type="ECO:0000256" key="1">
    <source>
        <dbReference type="SAM" id="Phobius"/>
    </source>
</evidence>
<protein>
    <recommendedName>
        <fullName evidence="6">DUF2178 domain-containing protein</fullName>
    </recommendedName>
</protein>
<keyword evidence="4" id="KW-1185">Reference proteome</keyword>
<dbReference type="RefSeq" id="WP_094378780.1">
    <property type="nucleotide sequence ID" value="NZ_NOKA02000001.1"/>
</dbReference>
<reference evidence="3 4" key="1">
    <citation type="journal article" date="2017" name="Genome Announc.">
        <title>Draft Genome Sequence of a Sporulating and Motile Strain of Lachnotalea glycerini Isolated from Water in Quebec City, Canada.</title>
        <authorList>
            <person name="Maheux A.F."/>
            <person name="Boudreau D.K."/>
            <person name="Berube E."/>
            <person name="Boissinot M."/>
            <person name="Raymond F."/>
            <person name="Brodeur S."/>
            <person name="Corbeil J."/>
            <person name="Isabel S."/>
            <person name="Omar R.F."/>
            <person name="Bergeron M.G."/>
        </authorList>
    </citation>
    <scope>NUCLEOTIDE SEQUENCE [LARGE SCALE GENOMIC DNA]</scope>
    <source>
        <strain evidence="3 4">CCRI-19302</strain>
    </source>
</reference>
<dbReference type="AlphaFoldDB" id="A0A255I5B7"/>
<dbReference type="OrthoDB" id="2194123at2"/>
<dbReference type="InterPro" id="IPR045620">
    <property type="entry name" value="DUF6442"/>
</dbReference>
<reference evidence="2 5" key="2">
    <citation type="submission" date="2018-05" db="EMBL/GenBank/DDBJ databases">
        <title>Genomic Encyclopedia of Type Strains, Phase IV (KMG-IV): sequencing the most valuable type-strain genomes for metagenomic binning, comparative biology and taxonomic classification.</title>
        <authorList>
            <person name="Goeker M."/>
        </authorList>
    </citation>
    <scope>NUCLEOTIDE SEQUENCE [LARGE SCALE GENOMIC DNA]</scope>
    <source>
        <strain evidence="2 5">DSM 28816</strain>
    </source>
</reference>
<evidence type="ECO:0000313" key="3">
    <source>
        <dbReference type="EMBL" id="RDY33032.1"/>
    </source>
</evidence>
<dbReference type="Proteomes" id="UP000247523">
    <property type="component" value="Unassembled WGS sequence"/>
</dbReference>
<accession>A0A255I5B7</accession>
<feature type="transmembrane region" description="Helical" evidence="1">
    <location>
        <begin position="7"/>
        <end position="25"/>
    </location>
</feature>
<comment type="caution">
    <text evidence="2">The sequence shown here is derived from an EMBL/GenBank/DDBJ whole genome shotgun (WGS) entry which is preliminary data.</text>
</comment>